<evidence type="ECO:0000313" key="4">
    <source>
        <dbReference type="EMBL" id="AIG28419.1"/>
    </source>
</evidence>
<dbReference type="STRING" id="1042163.BRLA_c041440"/>
<evidence type="ECO:0000256" key="1">
    <source>
        <dbReference type="SAM" id="Coils"/>
    </source>
</evidence>
<feature type="signal peptide" evidence="3">
    <location>
        <begin position="1"/>
        <end position="30"/>
    </location>
</feature>
<name>A0A075R969_BRELA</name>
<protein>
    <recommendedName>
        <fullName evidence="6">Lipoprotein</fullName>
    </recommendedName>
</protein>
<dbReference type="HOGENOM" id="CLU_1122892_0_0_9"/>
<keyword evidence="3" id="KW-0732">Signal</keyword>
<dbReference type="RefSeq" id="WP_003334582.1">
    <property type="nucleotide sequence ID" value="NZ_CP007806.1"/>
</dbReference>
<feature type="region of interest" description="Disordered" evidence="2">
    <location>
        <begin position="32"/>
        <end position="72"/>
    </location>
</feature>
<dbReference type="AlphaFoldDB" id="A0A075R969"/>
<feature type="compositionally biased region" description="Low complexity" evidence="2">
    <location>
        <begin position="60"/>
        <end position="70"/>
    </location>
</feature>
<dbReference type="EMBL" id="CP007806">
    <property type="protein sequence ID" value="AIG28419.1"/>
    <property type="molecule type" value="Genomic_DNA"/>
</dbReference>
<reference evidence="4 5" key="1">
    <citation type="journal article" date="2011" name="J. Bacteriol.">
        <title>Genome sequence of Brevibacillus laterosporus LMG 15441, a pathogen of invertebrates.</title>
        <authorList>
            <person name="Djukic M."/>
            <person name="Poehlein A."/>
            <person name="Thurmer A."/>
            <person name="Daniel R."/>
        </authorList>
    </citation>
    <scope>NUCLEOTIDE SEQUENCE [LARGE SCALE GENOMIC DNA]</scope>
    <source>
        <strain evidence="4 5">LMG 15441</strain>
    </source>
</reference>
<evidence type="ECO:0000256" key="3">
    <source>
        <dbReference type="SAM" id="SignalP"/>
    </source>
</evidence>
<organism evidence="4 5">
    <name type="scientific">Brevibacillus laterosporus LMG 15441</name>
    <dbReference type="NCBI Taxonomy" id="1042163"/>
    <lineage>
        <taxon>Bacteria</taxon>
        <taxon>Bacillati</taxon>
        <taxon>Bacillota</taxon>
        <taxon>Bacilli</taxon>
        <taxon>Bacillales</taxon>
        <taxon>Paenibacillaceae</taxon>
        <taxon>Brevibacillus</taxon>
    </lineage>
</organism>
<feature type="compositionally biased region" description="Polar residues" evidence="2">
    <location>
        <begin position="45"/>
        <end position="59"/>
    </location>
</feature>
<evidence type="ECO:0008006" key="6">
    <source>
        <dbReference type="Google" id="ProtNLM"/>
    </source>
</evidence>
<evidence type="ECO:0000313" key="5">
    <source>
        <dbReference type="Proteomes" id="UP000005850"/>
    </source>
</evidence>
<keyword evidence="5" id="KW-1185">Reference proteome</keyword>
<keyword evidence="1" id="KW-0175">Coiled coil</keyword>
<gene>
    <name evidence="4" type="ORF">BRLA_c041440</name>
</gene>
<feature type="compositionally biased region" description="Basic and acidic residues" evidence="2">
    <location>
        <begin position="33"/>
        <end position="44"/>
    </location>
</feature>
<dbReference type="Gene3D" id="1.20.5.340">
    <property type="match status" value="1"/>
</dbReference>
<dbReference type="KEGG" id="blr:BRLA_c041440"/>
<feature type="chain" id="PRO_5001709214" description="Lipoprotein" evidence="3">
    <location>
        <begin position="31"/>
        <end position="247"/>
    </location>
</feature>
<dbReference type="PROSITE" id="PS51257">
    <property type="entry name" value="PROKAR_LIPOPROTEIN"/>
    <property type="match status" value="1"/>
</dbReference>
<sequence length="247" mass="27574">MKNILNKIFTKLICGLLIITLLGACGQVQDNPKVSDNKIQESKSKPGSTNNSLNTLAEDSNNNQQNNNSNPFEILNNSIATLEKSLADLSVKVDNNAKVIAQNTANIADNKTEVDTLKQENATLKQANVSIENRLTAIENSIHVEMGIAKLNNQLIAENRCERVEKVSMLRWQGMPRIEVLFDKNNCIIQKGFSDEFYNIVLAEFNNGNEYEGHTISKVIASTTTVSDPQDIKEGYEYHTLWVTIYP</sequence>
<feature type="coiled-coil region" evidence="1">
    <location>
        <begin position="107"/>
        <end position="134"/>
    </location>
</feature>
<dbReference type="Proteomes" id="UP000005850">
    <property type="component" value="Chromosome"/>
</dbReference>
<accession>A0A075R969</accession>
<evidence type="ECO:0000256" key="2">
    <source>
        <dbReference type="SAM" id="MobiDB-lite"/>
    </source>
</evidence>
<proteinExistence type="predicted"/>